<dbReference type="EMBL" id="JAVDWW010000010">
    <property type="protein sequence ID" value="MDR7171960.1"/>
    <property type="molecule type" value="Genomic_DNA"/>
</dbReference>
<dbReference type="GO" id="GO:0016301">
    <property type="term" value="F:kinase activity"/>
    <property type="evidence" value="ECO:0007669"/>
    <property type="project" value="UniProtKB-KW"/>
</dbReference>
<dbReference type="Gene3D" id="3.30.200.20">
    <property type="entry name" value="Phosphorylase Kinase, domain 1"/>
    <property type="match status" value="1"/>
</dbReference>
<dbReference type="PANTHER" id="PTHR21310">
    <property type="entry name" value="AMINOGLYCOSIDE PHOSPHOTRANSFERASE-RELATED-RELATED"/>
    <property type="match status" value="1"/>
</dbReference>
<dbReference type="SUPFAM" id="SSF56112">
    <property type="entry name" value="Protein kinase-like (PK-like)"/>
    <property type="match status" value="1"/>
</dbReference>
<dbReference type="RefSeq" id="WP_310406888.1">
    <property type="nucleotide sequence ID" value="NZ_JAVDWW010000010.1"/>
</dbReference>
<gene>
    <name evidence="2" type="ORF">J2W56_005721</name>
</gene>
<dbReference type="Gene3D" id="3.90.1200.10">
    <property type="match status" value="1"/>
</dbReference>
<dbReference type="InterPro" id="IPR002575">
    <property type="entry name" value="Aminoglycoside_PTrfase"/>
</dbReference>
<name>A0ABU1XN27_9NOCA</name>
<sequence>MDMRASVELPPDWQARVRGALADSPRPELADGSLRLLGAGLDSVALQLDSAGDAYVLRLPQDPHGAEGIAREAGLLPELAPLLPVPIPRFLFTAPNPLGPGEFCVYPLVPGESLDEADWAERGLLCADTAHTIAELIERIHSFPVDRARDFGVEVTDLRGDFAADLKSVRTEVLPLLDTAEAAELSGAWQRYLDDDANFDFEPTLIHADLSLDHLLISGGTISGLIDFGDVEIGDPDYDLCYLYPEAGHEFVREIQRCRARDLGPVVENKLRFWACADPALDVLDAVEQGRTDFREQRLTVLRQALRSYRPNGMP</sequence>
<dbReference type="InterPro" id="IPR011009">
    <property type="entry name" value="Kinase-like_dom_sf"/>
</dbReference>
<keyword evidence="2" id="KW-0418">Kinase</keyword>
<organism evidence="2 3">
    <name type="scientific">Nocardia kruczakiae</name>
    <dbReference type="NCBI Taxonomy" id="261477"/>
    <lineage>
        <taxon>Bacteria</taxon>
        <taxon>Bacillati</taxon>
        <taxon>Actinomycetota</taxon>
        <taxon>Actinomycetes</taxon>
        <taxon>Mycobacteriales</taxon>
        <taxon>Nocardiaceae</taxon>
        <taxon>Nocardia</taxon>
    </lineage>
</organism>
<evidence type="ECO:0000259" key="1">
    <source>
        <dbReference type="Pfam" id="PF01636"/>
    </source>
</evidence>
<accession>A0ABU1XN27</accession>
<dbReference type="InterPro" id="IPR051678">
    <property type="entry name" value="AGP_Transferase"/>
</dbReference>
<evidence type="ECO:0000313" key="2">
    <source>
        <dbReference type="EMBL" id="MDR7171960.1"/>
    </source>
</evidence>
<dbReference type="PANTHER" id="PTHR21310:SF42">
    <property type="entry name" value="BIFUNCTIONAL AAC_APH"/>
    <property type="match status" value="1"/>
</dbReference>
<protein>
    <submittedName>
        <fullName evidence="2">Aminoglycoside phosphotransferase (APT) family kinase protein</fullName>
    </submittedName>
</protein>
<keyword evidence="3" id="KW-1185">Reference proteome</keyword>
<feature type="domain" description="Aminoglycoside phosphotransferase" evidence="1">
    <location>
        <begin position="35"/>
        <end position="252"/>
    </location>
</feature>
<dbReference type="Pfam" id="PF01636">
    <property type="entry name" value="APH"/>
    <property type="match status" value="1"/>
</dbReference>
<proteinExistence type="predicted"/>
<dbReference type="Proteomes" id="UP001251217">
    <property type="component" value="Unassembled WGS sequence"/>
</dbReference>
<reference evidence="2 3" key="1">
    <citation type="submission" date="2023-07" db="EMBL/GenBank/DDBJ databases">
        <title>Sorghum-associated microbial communities from plants grown in Nebraska, USA.</title>
        <authorList>
            <person name="Schachtman D."/>
        </authorList>
    </citation>
    <scope>NUCLEOTIDE SEQUENCE [LARGE SCALE GENOMIC DNA]</scope>
    <source>
        <strain evidence="2 3">4272</strain>
    </source>
</reference>
<comment type="caution">
    <text evidence="2">The sequence shown here is derived from an EMBL/GenBank/DDBJ whole genome shotgun (WGS) entry which is preliminary data.</text>
</comment>
<evidence type="ECO:0000313" key="3">
    <source>
        <dbReference type="Proteomes" id="UP001251217"/>
    </source>
</evidence>
<keyword evidence="2" id="KW-0808">Transferase</keyword>